<organism evidence="1">
    <name type="scientific">marine metagenome</name>
    <dbReference type="NCBI Taxonomy" id="408172"/>
    <lineage>
        <taxon>unclassified sequences</taxon>
        <taxon>metagenomes</taxon>
        <taxon>ecological metagenomes</taxon>
    </lineage>
</organism>
<accession>A0A383EVN4</accession>
<dbReference type="Gene3D" id="3.40.50.1980">
    <property type="entry name" value="Nitrogenase molybdenum iron protein domain"/>
    <property type="match status" value="1"/>
</dbReference>
<dbReference type="InterPro" id="IPR006129">
    <property type="entry name" value="AdhesinB"/>
</dbReference>
<dbReference type="AlphaFoldDB" id="A0A383EVN4"/>
<protein>
    <recommendedName>
        <fullName evidence="2">Zinc ABC transporter substrate-binding protein</fullName>
    </recommendedName>
</protein>
<dbReference type="Pfam" id="PF01297">
    <property type="entry name" value="ZnuA"/>
    <property type="match status" value="1"/>
</dbReference>
<dbReference type="InterPro" id="IPR050492">
    <property type="entry name" value="Bact_metal-bind_prot9"/>
</dbReference>
<evidence type="ECO:0000313" key="1">
    <source>
        <dbReference type="EMBL" id="SVE61002.1"/>
    </source>
</evidence>
<dbReference type="PANTHER" id="PTHR42953">
    <property type="entry name" value="HIGH-AFFINITY ZINC UPTAKE SYSTEM PROTEIN ZNUA-RELATED"/>
    <property type="match status" value="1"/>
</dbReference>
<dbReference type="EMBL" id="UINC01229333">
    <property type="protein sequence ID" value="SVE61002.1"/>
    <property type="molecule type" value="Genomic_DNA"/>
</dbReference>
<dbReference type="PRINTS" id="PR00691">
    <property type="entry name" value="ADHESINB"/>
</dbReference>
<sequence>MVHTNINFSMLWLRAVISLLILAFPLVANAADRINVFACEPEWASLVEQIGGDRITVFSATHAKQDPHHIRARPSLIAKIRKADLLICSGADLEAGWLPVLLRKANARIQPGENGFLMAADFVPVLGVPVFLDRSLGDLHPDGNPHVHLNPHNLLLVADEVTKRLVNADDNNEIYYLNRLTDFSSRLRRAINKWEEEFERFKGVSIITHHKSFEYLINWLQLT</sequence>
<dbReference type="GO" id="GO:0046872">
    <property type="term" value="F:metal ion binding"/>
    <property type="evidence" value="ECO:0007669"/>
    <property type="project" value="InterPro"/>
</dbReference>
<proteinExistence type="predicted"/>
<feature type="non-terminal residue" evidence="1">
    <location>
        <position position="223"/>
    </location>
</feature>
<dbReference type="SUPFAM" id="SSF53807">
    <property type="entry name" value="Helical backbone' metal receptor"/>
    <property type="match status" value="1"/>
</dbReference>
<name>A0A383EVN4_9ZZZZ</name>
<gene>
    <name evidence="1" type="ORF">METZ01_LOCUS513856</name>
</gene>
<dbReference type="InterPro" id="IPR006127">
    <property type="entry name" value="ZnuA-like"/>
</dbReference>
<dbReference type="PANTHER" id="PTHR42953:SF2">
    <property type="entry name" value="ADHESION PROTEIN"/>
    <property type="match status" value="1"/>
</dbReference>
<reference evidence="1" key="1">
    <citation type="submission" date="2018-05" db="EMBL/GenBank/DDBJ databases">
        <authorList>
            <person name="Lanie J.A."/>
            <person name="Ng W.-L."/>
            <person name="Kazmierczak K.M."/>
            <person name="Andrzejewski T.M."/>
            <person name="Davidsen T.M."/>
            <person name="Wayne K.J."/>
            <person name="Tettelin H."/>
            <person name="Glass J.I."/>
            <person name="Rusch D."/>
            <person name="Podicherti R."/>
            <person name="Tsui H.-C.T."/>
            <person name="Winkler M.E."/>
        </authorList>
    </citation>
    <scope>NUCLEOTIDE SEQUENCE</scope>
</reference>
<dbReference type="GO" id="GO:0030001">
    <property type="term" value="P:metal ion transport"/>
    <property type="evidence" value="ECO:0007669"/>
    <property type="project" value="InterPro"/>
</dbReference>
<dbReference type="GO" id="GO:0007155">
    <property type="term" value="P:cell adhesion"/>
    <property type="evidence" value="ECO:0007669"/>
    <property type="project" value="InterPro"/>
</dbReference>
<evidence type="ECO:0008006" key="2">
    <source>
        <dbReference type="Google" id="ProtNLM"/>
    </source>
</evidence>